<evidence type="ECO:0000313" key="2">
    <source>
        <dbReference type="EMBL" id="AWO82385.1"/>
    </source>
</evidence>
<dbReference type="InterPro" id="IPR037523">
    <property type="entry name" value="VOC_core"/>
</dbReference>
<dbReference type="SUPFAM" id="SSF54593">
    <property type="entry name" value="Glyoxalase/Bleomycin resistance protein/Dihydroxybiphenyl dioxygenase"/>
    <property type="match status" value="1"/>
</dbReference>
<proteinExistence type="predicted"/>
<reference evidence="2 3" key="1">
    <citation type="submission" date="2018-05" db="EMBL/GenBank/DDBJ databases">
        <title>Complete genome sequence of Gordonia terrae NRRL B-16283.</title>
        <authorList>
            <person name="Garlena R.A."/>
            <person name="Russell D.A."/>
            <person name="Hatfull G.F."/>
        </authorList>
    </citation>
    <scope>NUCLEOTIDE SEQUENCE [LARGE SCALE GENOMIC DNA]</scope>
    <source>
        <strain evidence="2 3">NRRL B-16283</strain>
    </source>
</reference>
<dbReference type="Pfam" id="PF00903">
    <property type="entry name" value="Glyoxalase"/>
    <property type="match status" value="1"/>
</dbReference>
<gene>
    <name evidence="2" type="ORF">DLJ61_01415</name>
</gene>
<dbReference type="AlphaFoldDB" id="A0AAD0K4C8"/>
<dbReference type="Proteomes" id="UP000247118">
    <property type="component" value="Chromosome"/>
</dbReference>
<evidence type="ECO:0000313" key="3">
    <source>
        <dbReference type="Proteomes" id="UP000247118"/>
    </source>
</evidence>
<dbReference type="Gene3D" id="3.30.720.120">
    <property type="match status" value="1"/>
</dbReference>
<dbReference type="RefSeq" id="WP_004021394.1">
    <property type="nucleotide sequence ID" value="NZ_CABEIC010000002.1"/>
</dbReference>
<dbReference type="InterPro" id="IPR004360">
    <property type="entry name" value="Glyas_Fos-R_dOase_dom"/>
</dbReference>
<accession>A0AAD0K4C8</accession>
<protein>
    <submittedName>
        <fullName evidence="2">Glyoxalase</fullName>
    </submittedName>
</protein>
<dbReference type="Gene3D" id="3.30.720.110">
    <property type="match status" value="1"/>
</dbReference>
<dbReference type="EMBL" id="CP029604">
    <property type="protein sequence ID" value="AWO82385.1"/>
    <property type="molecule type" value="Genomic_DNA"/>
</dbReference>
<name>A0AAD0K4C8_9ACTN</name>
<organism evidence="2 3">
    <name type="scientific">Gordonia terrae</name>
    <dbReference type="NCBI Taxonomy" id="2055"/>
    <lineage>
        <taxon>Bacteria</taxon>
        <taxon>Bacillati</taxon>
        <taxon>Actinomycetota</taxon>
        <taxon>Actinomycetes</taxon>
        <taxon>Mycobacteriales</taxon>
        <taxon>Gordoniaceae</taxon>
        <taxon>Gordonia</taxon>
    </lineage>
</organism>
<feature type="domain" description="VOC" evidence="1">
    <location>
        <begin position="4"/>
        <end position="121"/>
    </location>
</feature>
<dbReference type="KEGG" id="gta:BCM27_01405"/>
<evidence type="ECO:0000259" key="1">
    <source>
        <dbReference type="PROSITE" id="PS51819"/>
    </source>
</evidence>
<dbReference type="GeneID" id="32686380"/>
<sequence length="144" mass="15757">MAITSVYPVLMSNDVTSASAFYQQILGFEVTFSADWYVSMRTGVFELALVDASHPTIPEGHRRAAAGLLVNIEVDDVDDLYRRLMGEHGLRPVLELRDEEFGQRHFIVEGPDGVLLDCIQPIAPVGEFVDAYVTGADVTGAQAN</sequence>
<dbReference type="PROSITE" id="PS51819">
    <property type="entry name" value="VOC"/>
    <property type="match status" value="1"/>
</dbReference>
<dbReference type="InterPro" id="IPR029068">
    <property type="entry name" value="Glyas_Bleomycin-R_OHBP_Dase"/>
</dbReference>